<evidence type="ECO:0000313" key="3">
    <source>
        <dbReference type="Proteomes" id="UP000439917"/>
    </source>
</evidence>
<organism evidence="2 4">
    <name type="scientific">Cronobacter sakazakii</name>
    <name type="common">Enterobacter sakazakii</name>
    <dbReference type="NCBI Taxonomy" id="28141"/>
    <lineage>
        <taxon>Bacteria</taxon>
        <taxon>Pseudomonadati</taxon>
        <taxon>Pseudomonadota</taxon>
        <taxon>Gammaproteobacteria</taxon>
        <taxon>Enterobacterales</taxon>
        <taxon>Enterobacteriaceae</taxon>
        <taxon>Cronobacter</taxon>
    </lineage>
</organism>
<dbReference type="EMBL" id="JABTXY010000024">
    <property type="protein sequence ID" value="NYV43004.1"/>
    <property type="molecule type" value="Genomic_DNA"/>
</dbReference>
<reference evidence="1 3" key="1">
    <citation type="submission" date="2019-09" db="EMBL/GenBank/DDBJ databases">
        <title>Prevalence, distribution, and phylogeny of type two toxin-antitoxin genes possessed by Cronobacter species where C. sakazakii homologs follow sequence type lineages.</title>
        <authorList>
            <person name="Finkelstein S."/>
            <person name="Negrete F."/>
            <person name="Jang H."/>
            <person name="Gopinath G.R."/>
            <person name="Tall B.D."/>
        </authorList>
    </citation>
    <scope>NUCLEOTIDE SEQUENCE [LARGE SCALE GENOMIC DNA]</scope>
    <source>
        <strain evidence="1 3">MOD1_Comp4</strain>
    </source>
</reference>
<name>A0A2S9UH29_CROSK</name>
<dbReference type="RefSeq" id="WP_007890015.1">
    <property type="nucleotide sequence ID" value="NZ_CAWNSY010000133.1"/>
</dbReference>
<proteinExistence type="predicted"/>
<gene>
    <name evidence="1" type="ORF">FZI38_07210</name>
    <name evidence="2" type="ORF">HRR37_11635</name>
</gene>
<evidence type="ECO:0000313" key="2">
    <source>
        <dbReference type="EMBL" id="NYV43004.1"/>
    </source>
</evidence>
<comment type="caution">
    <text evidence="2">The sequence shown here is derived from an EMBL/GenBank/DDBJ whole genome shotgun (WGS) entry which is preliminary data.</text>
</comment>
<dbReference type="GeneID" id="56730406"/>
<evidence type="ECO:0000313" key="1">
    <source>
        <dbReference type="EMBL" id="KAB0879804.1"/>
    </source>
</evidence>
<dbReference type="KEGG" id="csj:CSK29544_02847"/>
<dbReference type="Proteomes" id="UP000439917">
    <property type="component" value="Unassembled WGS sequence"/>
</dbReference>
<dbReference type="EMBL" id="WAGF01000007">
    <property type="protein sequence ID" value="KAB0879804.1"/>
    <property type="molecule type" value="Genomic_DNA"/>
</dbReference>
<sequence length="89" mass="9743">MTKQEEFLTEIHKFLLHKGACGARPKTVDDRTLTSGIFGFAKEAVTVSQRLPESVSACEAARQFVTSHRCHNARHHASATVLQLVPGGK</sequence>
<reference evidence="2 4" key="2">
    <citation type="submission" date="2020-05" db="EMBL/GenBank/DDBJ databases">
        <title>The draft genome of Cronobacter sakazakii strain 145005.</title>
        <authorList>
            <person name="Yang J."/>
            <person name="Liu L."/>
            <person name="Feng Y."/>
            <person name="Zong Z."/>
        </authorList>
    </citation>
    <scope>NUCLEOTIDE SEQUENCE [LARGE SCALE GENOMIC DNA]</scope>
    <source>
        <strain evidence="2 4">145005</strain>
    </source>
</reference>
<dbReference type="AlphaFoldDB" id="A0A2S9UH29"/>
<accession>A0A2S9UH29</accession>
<evidence type="ECO:0000313" key="4">
    <source>
        <dbReference type="Proteomes" id="UP000548673"/>
    </source>
</evidence>
<protein>
    <submittedName>
        <fullName evidence="2">Uncharacterized protein</fullName>
    </submittedName>
</protein>
<dbReference type="Proteomes" id="UP000548673">
    <property type="component" value="Unassembled WGS sequence"/>
</dbReference>